<proteinExistence type="predicted"/>
<dbReference type="EMBL" id="UYRR01003910">
    <property type="protein sequence ID" value="VDK20561.1"/>
    <property type="molecule type" value="Genomic_DNA"/>
</dbReference>
<name>A0A0M3J5T6_ANISI</name>
<organism evidence="3">
    <name type="scientific">Anisakis simplex</name>
    <name type="common">Herring worm</name>
    <dbReference type="NCBI Taxonomy" id="6269"/>
    <lineage>
        <taxon>Eukaryota</taxon>
        <taxon>Metazoa</taxon>
        <taxon>Ecdysozoa</taxon>
        <taxon>Nematoda</taxon>
        <taxon>Chromadorea</taxon>
        <taxon>Rhabditida</taxon>
        <taxon>Spirurina</taxon>
        <taxon>Ascaridomorpha</taxon>
        <taxon>Ascaridoidea</taxon>
        <taxon>Anisakidae</taxon>
        <taxon>Anisakis</taxon>
        <taxon>Anisakis simplex complex</taxon>
    </lineage>
</organism>
<protein>
    <submittedName>
        <fullName evidence="3">Bestrophin homolog</fullName>
    </submittedName>
</protein>
<gene>
    <name evidence="1" type="ORF">ASIM_LOCUS2768</name>
</gene>
<reference evidence="3" key="1">
    <citation type="submission" date="2017-02" db="UniProtKB">
        <authorList>
            <consortium name="WormBaseParasite"/>
        </authorList>
    </citation>
    <scope>IDENTIFICATION</scope>
</reference>
<evidence type="ECO:0000313" key="3">
    <source>
        <dbReference type="WBParaSite" id="ASIM_0000291901-mRNA-1"/>
    </source>
</evidence>
<keyword evidence="2" id="KW-1185">Reference proteome</keyword>
<reference evidence="1 2" key="2">
    <citation type="submission" date="2018-11" db="EMBL/GenBank/DDBJ databases">
        <authorList>
            <consortium name="Pathogen Informatics"/>
        </authorList>
    </citation>
    <scope>NUCLEOTIDE SEQUENCE [LARGE SCALE GENOMIC DNA]</scope>
</reference>
<evidence type="ECO:0000313" key="1">
    <source>
        <dbReference type="EMBL" id="VDK20561.1"/>
    </source>
</evidence>
<dbReference type="AlphaFoldDB" id="A0A0M3J5T6"/>
<evidence type="ECO:0000313" key="2">
    <source>
        <dbReference type="Proteomes" id="UP000267096"/>
    </source>
</evidence>
<sequence>METKLANGKSTSNGHMSPVWRPDLWLRDVCLVSLIVGFIYRKILISVF</sequence>
<dbReference type="Proteomes" id="UP000267096">
    <property type="component" value="Unassembled WGS sequence"/>
</dbReference>
<dbReference type="WBParaSite" id="ASIM_0000291901-mRNA-1">
    <property type="protein sequence ID" value="ASIM_0000291901-mRNA-1"/>
    <property type="gene ID" value="ASIM_0000291901"/>
</dbReference>
<accession>A0A0M3J5T6</accession>